<dbReference type="RefSeq" id="WP_207857148.1">
    <property type="nucleotide sequence ID" value="NZ_JAFREP010000003.1"/>
</dbReference>
<evidence type="ECO:0000313" key="1">
    <source>
        <dbReference type="EMBL" id="MBO1317733.1"/>
    </source>
</evidence>
<evidence type="ECO:0000313" key="2">
    <source>
        <dbReference type="Proteomes" id="UP000664417"/>
    </source>
</evidence>
<keyword evidence="2" id="KW-1185">Reference proteome</keyword>
<proteinExistence type="predicted"/>
<dbReference type="EMBL" id="JAFREP010000003">
    <property type="protein sequence ID" value="MBO1317733.1"/>
    <property type="molecule type" value="Genomic_DNA"/>
</dbReference>
<reference evidence="1" key="1">
    <citation type="submission" date="2021-03" db="EMBL/GenBank/DDBJ databases">
        <authorList>
            <person name="Wang G."/>
        </authorList>
    </citation>
    <scope>NUCLEOTIDE SEQUENCE</scope>
    <source>
        <strain evidence="1">KCTC 12899</strain>
    </source>
</reference>
<protein>
    <recommendedName>
        <fullName evidence="3">6-bladed beta-propeller</fullName>
    </recommendedName>
</protein>
<dbReference type="Proteomes" id="UP000664417">
    <property type="component" value="Unassembled WGS sequence"/>
</dbReference>
<organism evidence="1 2">
    <name type="scientific">Acanthopleuribacter pedis</name>
    <dbReference type="NCBI Taxonomy" id="442870"/>
    <lineage>
        <taxon>Bacteria</taxon>
        <taxon>Pseudomonadati</taxon>
        <taxon>Acidobacteriota</taxon>
        <taxon>Holophagae</taxon>
        <taxon>Acanthopleuribacterales</taxon>
        <taxon>Acanthopleuribacteraceae</taxon>
        <taxon>Acanthopleuribacter</taxon>
    </lineage>
</organism>
<accession>A0A8J7U132</accession>
<evidence type="ECO:0008006" key="3">
    <source>
        <dbReference type="Google" id="ProtNLM"/>
    </source>
</evidence>
<name>A0A8J7U132_9BACT</name>
<sequence length="400" mass="46026">MMKKLPLLLFLTGLIYLCFQLLARQSTKPVASPAPNQQTQKLEELKFFSQLFHFDTTFPLEQRPEILFERAKCAILNSSSIFLTNDSGDELYRYHLDGTFDRVIAIKGEGPGEINRLEYATKIFGNQVAFWDLFRGQIIVFNDKGNHQFSLNVDNPSLTDGAWLPRPAAFHWETAEEIVFSNLQIRDRPNIRSGKAHVVWNEEGKITRLDLKEPIGSRNLEHENKYAPSSIYDLHKIGTKYWVGSPEFSSLQIYDFVTLTENIIPIRVPDPLTQEHYDNLDLSDKKARRWLINYHGYVQEIISLPELQLVKVGMRGYVPFSNDGEQLLERRLISGLSGFKDVHNGTILFITSKRNLRFLENKHSIVLIKDPSHASLDDDHPFGLLARLKPEYSGDPKRNL</sequence>
<gene>
    <name evidence="1" type="ORF">J3U88_04615</name>
</gene>
<dbReference type="AlphaFoldDB" id="A0A8J7U132"/>
<comment type="caution">
    <text evidence="1">The sequence shown here is derived from an EMBL/GenBank/DDBJ whole genome shotgun (WGS) entry which is preliminary data.</text>
</comment>